<evidence type="ECO:0000256" key="2">
    <source>
        <dbReference type="ARBA" id="ARBA00023203"/>
    </source>
</evidence>
<gene>
    <name evidence="4" type="ORF">AMSG_02881</name>
</gene>
<keyword evidence="2" id="KW-0009">Actin-binding</keyword>
<evidence type="ECO:0000313" key="5">
    <source>
        <dbReference type="Proteomes" id="UP000054408"/>
    </source>
</evidence>
<evidence type="ECO:0000259" key="3">
    <source>
        <dbReference type="PROSITE" id="PS50021"/>
    </source>
</evidence>
<keyword evidence="1" id="KW-0677">Repeat</keyword>
<dbReference type="GeneID" id="25562529"/>
<dbReference type="SMART" id="SM00033">
    <property type="entry name" value="CH"/>
    <property type="match status" value="2"/>
</dbReference>
<protein>
    <recommendedName>
        <fullName evidence="3">Calponin-homology (CH) domain-containing protein</fullName>
    </recommendedName>
</protein>
<dbReference type="InterPro" id="IPR001589">
    <property type="entry name" value="Actinin_actin-bd_CS"/>
</dbReference>
<dbReference type="Proteomes" id="UP000054408">
    <property type="component" value="Unassembled WGS sequence"/>
</dbReference>
<dbReference type="OrthoDB" id="18853at2759"/>
<dbReference type="PROSITE" id="PS00019">
    <property type="entry name" value="ACTININ_1"/>
    <property type="match status" value="1"/>
</dbReference>
<organism evidence="4 5">
    <name type="scientific">Thecamonas trahens ATCC 50062</name>
    <dbReference type="NCBI Taxonomy" id="461836"/>
    <lineage>
        <taxon>Eukaryota</taxon>
        <taxon>Apusozoa</taxon>
        <taxon>Apusomonadida</taxon>
        <taxon>Apusomonadidae</taxon>
        <taxon>Thecamonas</taxon>
    </lineage>
</organism>
<dbReference type="Gene3D" id="1.10.418.10">
    <property type="entry name" value="Calponin-like domain"/>
    <property type="match status" value="2"/>
</dbReference>
<sequence length="314" mass="34967">MADRRMSAAGMAADIWIPQQKKAFSAWVNSRLAERSMVLPRDKDLSEVFDDGLMLIPFVEILTGNKAQKHVAKPKMRIHKQENVQLAFNVLNSVDYHPDIHVEEILDDSEKMVLGFIWQLFLHFGSNDNAAELLAWVQERVNDKERYPNVKVTEFSKSWQDGKAFAALLDSFSPTIFNNDSVDQSEDDVVATKARALLNSVFDAALLKLDVPKLLDAEDLAGFAPDDKAIKMYVTLLKNAWAEKEEALLAAERAEAERRANMTKEDALAELDAALAKLAMVKNCPQCGFNLREYLEAEAAGHDQAAAADAADDA</sequence>
<name>A0A0L0D2B1_THETB</name>
<dbReference type="PANTHER" id="PTHR11915">
    <property type="entry name" value="SPECTRIN/FILAMIN RELATED CYTOSKELETAL PROTEIN"/>
    <property type="match status" value="1"/>
</dbReference>
<dbReference type="STRING" id="461836.A0A0L0D2B1"/>
<keyword evidence="5" id="KW-1185">Reference proteome</keyword>
<feature type="domain" description="Calponin-homology (CH)" evidence="3">
    <location>
        <begin position="127"/>
        <end position="242"/>
    </location>
</feature>
<evidence type="ECO:0000313" key="4">
    <source>
        <dbReference type="EMBL" id="KNC46427.1"/>
    </source>
</evidence>
<feature type="domain" description="Calponin-homology (CH)" evidence="3">
    <location>
        <begin position="18"/>
        <end position="125"/>
    </location>
</feature>
<dbReference type="eggNOG" id="KOG0035">
    <property type="taxonomic scope" value="Eukaryota"/>
</dbReference>
<dbReference type="EMBL" id="GL349442">
    <property type="protein sequence ID" value="KNC46427.1"/>
    <property type="molecule type" value="Genomic_DNA"/>
</dbReference>
<dbReference type="Pfam" id="PF00307">
    <property type="entry name" value="CH"/>
    <property type="match status" value="2"/>
</dbReference>
<dbReference type="AlphaFoldDB" id="A0A0L0D2B1"/>
<evidence type="ECO:0000256" key="1">
    <source>
        <dbReference type="ARBA" id="ARBA00022737"/>
    </source>
</evidence>
<dbReference type="OMA" id="YANCERA"/>
<dbReference type="PROSITE" id="PS50021">
    <property type="entry name" value="CH"/>
    <property type="match status" value="2"/>
</dbReference>
<proteinExistence type="predicted"/>
<reference evidence="4 5" key="1">
    <citation type="submission" date="2010-05" db="EMBL/GenBank/DDBJ databases">
        <title>The Genome Sequence of Thecamonas trahens ATCC 50062.</title>
        <authorList>
            <consortium name="The Broad Institute Genome Sequencing Platform"/>
            <person name="Russ C."/>
            <person name="Cuomo C."/>
            <person name="Shea T."/>
            <person name="Young S.K."/>
            <person name="Zeng Q."/>
            <person name="Koehrsen M."/>
            <person name="Haas B."/>
            <person name="Borodovsky M."/>
            <person name="Guigo R."/>
            <person name="Alvarado L."/>
            <person name="Berlin A."/>
            <person name="Bochicchio J."/>
            <person name="Borenstein D."/>
            <person name="Chapman S."/>
            <person name="Chen Z."/>
            <person name="Freedman E."/>
            <person name="Gellesch M."/>
            <person name="Goldberg J."/>
            <person name="Griggs A."/>
            <person name="Gujja S."/>
            <person name="Heilman E."/>
            <person name="Heiman D."/>
            <person name="Hepburn T."/>
            <person name="Howarth C."/>
            <person name="Jen D."/>
            <person name="Larson L."/>
            <person name="Mehta T."/>
            <person name="Park D."/>
            <person name="Pearson M."/>
            <person name="Roberts A."/>
            <person name="Saif S."/>
            <person name="Shenoy N."/>
            <person name="Sisk P."/>
            <person name="Stolte C."/>
            <person name="Sykes S."/>
            <person name="Thomson T."/>
            <person name="Walk T."/>
            <person name="White J."/>
            <person name="Yandava C."/>
            <person name="Burger G."/>
            <person name="Gray M.W."/>
            <person name="Holland P.W.H."/>
            <person name="King N."/>
            <person name="Lang F.B.F."/>
            <person name="Roger A.J."/>
            <person name="Ruiz-Trillo I."/>
            <person name="Lander E."/>
            <person name="Nusbaum C."/>
        </authorList>
    </citation>
    <scope>NUCLEOTIDE SEQUENCE [LARGE SCALE GENOMIC DNA]</scope>
    <source>
        <strain evidence="4 5">ATCC 50062</strain>
    </source>
</reference>
<dbReference type="RefSeq" id="XP_013760718.1">
    <property type="nucleotide sequence ID" value="XM_013905264.1"/>
</dbReference>
<accession>A0A0L0D2B1</accession>
<dbReference type="SUPFAM" id="SSF47576">
    <property type="entry name" value="Calponin-homology domain, CH-domain"/>
    <property type="match status" value="1"/>
</dbReference>
<dbReference type="GO" id="GO:0003779">
    <property type="term" value="F:actin binding"/>
    <property type="evidence" value="ECO:0007669"/>
    <property type="project" value="UniProtKB-KW"/>
</dbReference>
<dbReference type="InterPro" id="IPR001715">
    <property type="entry name" value="CH_dom"/>
</dbReference>
<dbReference type="InterPro" id="IPR036872">
    <property type="entry name" value="CH_dom_sf"/>
</dbReference>